<name>A0A2V1A7L0_9ASCO</name>
<proteinExistence type="predicted"/>
<keyword evidence="3" id="KW-1185">Reference proteome</keyword>
<feature type="region of interest" description="Disordered" evidence="1">
    <location>
        <begin position="1"/>
        <end position="58"/>
    </location>
</feature>
<sequence length="495" mass="54088">MVPSSLVVPKQRSFAAKQSDRRRLSDSFYRRDTPRAVSESPRSDNSKKENLLQKDLKRSSRYNVDLSSAVASYVPGSLELEDIPVLPVYNRATGKFRVFSTPTSSHEGSPRSSNKSITEDRSFSSQCSDRSSQMFGGAAPFDVNNGLGAPDHSGHGSMLGSAFQEPPSQDYDILHPNQRRAFSENHTASEPSFYSQPRHSSQTLSLDPRRKTELPPLPRDAADSVSSGSGSELFSSGSNSGESSSEPDYTPRQRKPELSFLDEVNGGFLGHVARRSVSTISTCKTLESGSFMDEPEVVSVMTNMDSIASEGSLWQVMDHQDGPEQSLVTPEQSTTQNSTDSPATPEIPQTPEKSAFVGQSSPFLPFNSSTPQLNPSTPKSKELPPVPTKSPKSNKKVAFCLDSGAEYDKSRFMIPNEYKLKPKKKNVKPRAVSQPNPVLQPFYPASKRHSQPIPVAEMSAISLPAPPKSQPVSPNRSAETQPIPFRTNVRIRGGL</sequence>
<accession>A0A2V1A7L0</accession>
<feature type="compositionally biased region" description="Polar residues" evidence="1">
    <location>
        <begin position="100"/>
        <end position="116"/>
    </location>
</feature>
<feature type="compositionally biased region" description="Low complexity" evidence="1">
    <location>
        <begin position="224"/>
        <end position="246"/>
    </location>
</feature>
<dbReference type="Proteomes" id="UP000244406">
    <property type="component" value="Unassembled WGS sequence"/>
</dbReference>
<dbReference type="RefSeq" id="XP_025334999.1">
    <property type="nucleotide sequence ID" value="XM_025480699.1"/>
</dbReference>
<dbReference type="EMBL" id="PKFP01000001">
    <property type="protein sequence ID" value="PVH14059.1"/>
    <property type="molecule type" value="Genomic_DNA"/>
</dbReference>
<feature type="compositionally biased region" description="Basic and acidic residues" evidence="1">
    <location>
        <begin position="41"/>
        <end position="58"/>
    </location>
</feature>
<comment type="caution">
    <text evidence="2">The sequence shown here is derived from an EMBL/GenBank/DDBJ whole genome shotgun (WGS) entry which is preliminary data.</text>
</comment>
<feature type="region of interest" description="Disordered" evidence="1">
    <location>
        <begin position="320"/>
        <end position="394"/>
    </location>
</feature>
<evidence type="ECO:0000256" key="1">
    <source>
        <dbReference type="SAM" id="MobiDB-lite"/>
    </source>
</evidence>
<protein>
    <submittedName>
        <fullName evidence="2">Uncharacterized protein</fullName>
    </submittedName>
</protein>
<gene>
    <name evidence="2" type="ORF">CXQ87_002182</name>
</gene>
<dbReference type="VEuPathDB" id="FungiDB:CXQ87_002182"/>
<evidence type="ECO:0000313" key="3">
    <source>
        <dbReference type="Proteomes" id="UP000244406"/>
    </source>
</evidence>
<feature type="compositionally biased region" description="Polar residues" evidence="1">
    <location>
        <begin position="326"/>
        <end position="342"/>
    </location>
</feature>
<feature type="compositionally biased region" description="Low complexity" evidence="1">
    <location>
        <begin position="123"/>
        <end position="133"/>
    </location>
</feature>
<dbReference type="GeneID" id="37002182"/>
<feature type="compositionally biased region" description="Polar residues" evidence="1">
    <location>
        <begin position="470"/>
        <end position="480"/>
    </location>
</feature>
<feature type="region of interest" description="Disordered" evidence="1">
    <location>
        <begin position="424"/>
        <end position="495"/>
    </location>
</feature>
<dbReference type="AlphaFoldDB" id="A0A2V1A7L0"/>
<feature type="region of interest" description="Disordered" evidence="1">
    <location>
        <begin position="99"/>
        <end position="253"/>
    </location>
</feature>
<organism evidence="2 3">
    <name type="scientific">Candidozyma duobushaemuli</name>
    <dbReference type="NCBI Taxonomy" id="1231522"/>
    <lineage>
        <taxon>Eukaryota</taxon>
        <taxon>Fungi</taxon>
        <taxon>Dikarya</taxon>
        <taxon>Ascomycota</taxon>
        <taxon>Saccharomycotina</taxon>
        <taxon>Pichiomycetes</taxon>
        <taxon>Metschnikowiaceae</taxon>
        <taxon>Candidozyma</taxon>
    </lineage>
</organism>
<feature type="compositionally biased region" description="Basic and acidic residues" evidence="1">
    <location>
        <begin position="18"/>
        <end position="34"/>
    </location>
</feature>
<feature type="compositionally biased region" description="Polar residues" evidence="1">
    <location>
        <begin position="184"/>
        <end position="205"/>
    </location>
</feature>
<reference evidence="2 3" key="1">
    <citation type="submission" date="2017-12" db="EMBL/GenBank/DDBJ databases">
        <title>Genome Sequence of the Amphotericin B-resistant Candida duobushaemulonii strain, B09383.</title>
        <authorList>
            <person name="Chow N.A."/>
            <person name="Gade L."/>
            <person name="Batra D."/>
            <person name="Rowe L.A."/>
            <person name="Loparev V.N."/>
            <person name="Litvintseva A.P."/>
        </authorList>
    </citation>
    <scope>NUCLEOTIDE SEQUENCE [LARGE SCALE GENOMIC DNA]</scope>
    <source>
        <strain evidence="2 3">B09383</strain>
    </source>
</reference>
<evidence type="ECO:0000313" key="2">
    <source>
        <dbReference type="EMBL" id="PVH14059.1"/>
    </source>
</evidence>
<feature type="compositionally biased region" description="Polar residues" evidence="1">
    <location>
        <begin position="357"/>
        <end position="378"/>
    </location>
</feature>